<protein>
    <recommendedName>
        <fullName evidence="11">Iron permease FTR1</fullName>
    </recommendedName>
</protein>
<keyword evidence="4 8" id="KW-0812">Transmembrane</keyword>
<evidence type="ECO:0000256" key="3">
    <source>
        <dbReference type="ARBA" id="ARBA00022496"/>
    </source>
</evidence>
<reference evidence="9 10" key="1">
    <citation type="submission" date="2014-06" db="EMBL/GenBank/DDBJ databases">
        <authorList>
            <consortium name="DOE Joint Genome Institute"/>
            <person name="Kuo A."/>
            <person name="Kohler A."/>
            <person name="Nagy L.G."/>
            <person name="Floudas D."/>
            <person name="Copeland A."/>
            <person name="Barry K.W."/>
            <person name="Cichocki N."/>
            <person name="Veneault-Fourrey C."/>
            <person name="LaButti K."/>
            <person name="Lindquist E.A."/>
            <person name="Lipzen A."/>
            <person name="Lundell T."/>
            <person name="Morin E."/>
            <person name="Murat C."/>
            <person name="Sun H."/>
            <person name="Tunlid A."/>
            <person name="Henrissat B."/>
            <person name="Grigoriev I.V."/>
            <person name="Hibbett D.S."/>
            <person name="Martin F."/>
            <person name="Nordberg H.P."/>
            <person name="Cantor M.N."/>
            <person name="Hua S.X."/>
        </authorList>
    </citation>
    <scope>NUCLEOTIDE SEQUENCE [LARGE SCALE GENOMIC DNA]</scope>
    <source>
        <strain evidence="9 10">ATCC 200175</strain>
    </source>
</reference>
<evidence type="ECO:0000313" key="9">
    <source>
        <dbReference type="EMBL" id="KIJ14568.1"/>
    </source>
</evidence>
<keyword evidence="5 8" id="KW-1133">Transmembrane helix</keyword>
<sequence length="390" mass="42652">MAQDLFSVTIFFVVFRETLEAAIIVSVLLSLVEQIVQEQPDLAPTEQTLTIPTPPNNSDPAIEQSAANEHSTARDMEKLTLGPQIIRKLRLQVLLGAFVGLFIAVTLGAAFIAIWFTEATNIWSKSEQLWEGIFELIASLMIFVMGVTMLKMDRARIKWRVKLQNSFTGHHADRRTKTGKWVLFILPMITVLREGIEAIIFVGGVALGEPGTSIPIAAIVGVICGLICGFGIYQFASRTTLKIFLVCMTNLILLIGAGLFSKAAWSFQENAFIQLLGVDVDDSGGTGPGSYNVQGNVWHLNCCSSSSGSWSLFNAVLGWQNSATLGSVLSYVFYWLAAIVVLVYLKFKEGRTKLLGVESANGKAKRQLRERKGASIALSTENELEARPSS</sequence>
<dbReference type="Pfam" id="PF03239">
    <property type="entry name" value="FTR1"/>
    <property type="match status" value="1"/>
</dbReference>
<dbReference type="GO" id="GO:0033573">
    <property type="term" value="C:high-affinity iron permease complex"/>
    <property type="evidence" value="ECO:0007669"/>
    <property type="project" value="InterPro"/>
</dbReference>
<feature type="compositionally biased region" description="Polar residues" evidence="7">
    <location>
        <begin position="58"/>
        <end position="70"/>
    </location>
</feature>
<organism evidence="9 10">
    <name type="scientific">Paxillus involutus ATCC 200175</name>
    <dbReference type="NCBI Taxonomy" id="664439"/>
    <lineage>
        <taxon>Eukaryota</taxon>
        <taxon>Fungi</taxon>
        <taxon>Dikarya</taxon>
        <taxon>Basidiomycota</taxon>
        <taxon>Agaricomycotina</taxon>
        <taxon>Agaricomycetes</taxon>
        <taxon>Agaricomycetidae</taxon>
        <taxon>Boletales</taxon>
        <taxon>Paxilineae</taxon>
        <taxon>Paxillaceae</taxon>
        <taxon>Paxillus</taxon>
    </lineage>
</organism>
<gene>
    <name evidence="9" type="ORF">PAXINDRAFT_169718</name>
</gene>
<evidence type="ECO:0000256" key="2">
    <source>
        <dbReference type="ARBA" id="ARBA00008333"/>
    </source>
</evidence>
<evidence type="ECO:0008006" key="11">
    <source>
        <dbReference type="Google" id="ProtNLM"/>
    </source>
</evidence>
<keyword evidence="3" id="KW-0408">Iron</keyword>
<evidence type="ECO:0000313" key="10">
    <source>
        <dbReference type="Proteomes" id="UP000053647"/>
    </source>
</evidence>
<feature type="transmembrane region" description="Helical" evidence="8">
    <location>
        <begin position="93"/>
        <end position="117"/>
    </location>
</feature>
<feature type="transmembrane region" description="Helical" evidence="8">
    <location>
        <begin position="129"/>
        <end position="150"/>
    </location>
</feature>
<comment type="subcellular location">
    <subcellularLocation>
        <location evidence="1">Membrane</location>
        <topology evidence="1">Multi-pass membrane protein</topology>
    </subcellularLocation>
</comment>
<dbReference type="AlphaFoldDB" id="A0A0C9TWD5"/>
<reference evidence="10" key="2">
    <citation type="submission" date="2015-01" db="EMBL/GenBank/DDBJ databases">
        <title>Evolutionary Origins and Diversification of the Mycorrhizal Mutualists.</title>
        <authorList>
            <consortium name="DOE Joint Genome Institute"/>
            <consortium name="Mycorrhizal Genomics Consortium"/>
            <person name="Kohler A."/>
            <person name="Kuo A."/>
            <person name="Nagy L.G."/>
            <person name="Floudas D."/>
            <person name="Copeland A."/>
            <person name="Barry K.W."/>
            <person name="Cichocki N."/>
            <person name="Veneault-Fourrey C."/>
            <person name="LaButti K."/>
            <person name="Lindquist E.A."/>
            <person name="Lipzen A."/>
            <person name="Lundell T."/>
            <person name="Morin E."/>
            <person name="Murat C."/>
            <person name="Riley R."/>
            <person name="Ohm R."/>
            <person name="Sun H."/>
            <person name="Tunlid A."/>
            <person name="Henrissat B."/>
            <person name="Grigoriev I.V."/>
            <person name="Hibbett D.S."/>
            <person name="Martin F."/>
        </authorList>
    </citation>
    <scope>NUCLEOTIDE SEQUENCE [LARGE SCALE GENOMIC DNA]</scope>
    <source>
        <strain evidence="10">ATCC 200175</strain>
    </source>
</reference>
<feature type="transmembrane region" description="Helical" evidence="8">
    <location>
        <begin position="181"/>
        <end position="208"/>
    </location>
</feature>
<feature type="transmembrane region" description="Helical" evidence="8">
    <location>
        <begin position="243"/>
        <end position="265"/>
    </location>
</feature>
<proteinExistence type="inferred from homology"/>
<evidence type="ECO:0000256" key="7">
    <source>
        <dbReference type="SAM" id="MobiDB-lite"/>
    </source>
</evidence>
<dbReference type="PANTHER" id="PTHR31632">
    <property type="entry name" value="IRON TRANSPORTER FTH1"/>
    <property type="match status" value="1"/>
</dbReference>
<dbReference type="OrthoDB" id="4364at2759"/>
<feature type="transmembrane region" description="Helical" evidence="8">
    <location>
        <begin position="328"/>
        <end position="345"/>
    </location>
</feature>
<keyword evidence="3" id="KW-0406">Ion transport</keyword>
<evidence type="ECO:0000256" key="6">
    <source>
        <dbReference type="ARBA" id="ARBA00023136"/>
    </source>
</evidence>
<feature type="transmembrane region" description="Helical" evidence="8">
    <location>
        <begin position="6"/>
        <end position="32"/>
    </location>
</feature>
<dbReference type="PANTHER" id="PTHR31632:SF2">
    <property type="entry name" value="PLASMA MEMBRANE IRON PERMEASE"/>
    <property type="match status" value="1"/>
</dbReference>
<keyword evidence="3" id="KW-0410">Iron transport</keyword>
<name>A0A0C9TWD5_PAXIN</name>
<accession>A0A0C9TWD5</accession>
<dbReference type="Proteomes" id="UP000053647">
    <property type="component" value="Unassembled WGS sequence"/>
</dbReference>
<dbReference type="HOGENOM" id="CLU_046738_1_1_1"/>
<dbReference type="GO" id="GO:0015093">
    <property type="term" value="F:ferrous iron transmembrane transporter activity"/>
    <property type="evidence" value="ECO:0007669"/>
    <property type="project" value="TreeGrafter"/>
</dbReference>
<keyword evidence="6 8" id="KW-0472">Membrane</keyword>
<evidence type="ECO:0000256" key="4">
    <source>
        <dbReference type="ARBA" id="ARBA00022692"/>
    </source>
</evidence>
<feature type="region of interest" description="Disordered" evidence="7">
    <location>
        <begin position="44"/>
        <end position="73"/>
    </location>
</feature>
<evidence type="ECO:0000256" key="5">
    <source>
        <dbReference type="ARBA" id="ARBA00022989"/>
    </source>
</evidence>
<evidence type="ECO:0000256" key="8">
    <source>
        <dbReference type="SAM" id="Phobius"/>
    </source>
</evidence>
<keyword evidence="3" id="KW-0813">Transport</keyword>
<evidence type="ECO:0000256" key="1">
    <source>
        <dbReference type="ARBA" id="ARBA00004141"/>
    </source>
</evidence>
<feature type="transmembrane region" description="Helical" evidence="8">
    <location>
        <begin position="214"/>
        <end position="236"/>
    </location>
</feature>
<dbReference type="EMBL" id="KN819342">
    <property type="protein sequence ID" value="KIJ14568.1"/>
    <property type="molecule type" value="Genomic_DNA"/>
</dbReference>
<dbReference type="InterPro" id="IPR004923">
    <property type="entry name" value="FTR1/Fip1/EfeU"/>
</dbReference>
<comment type="similarity">
    <text evidence="2">Belongs to the oxidase-dependent Fe transporter (OFeT) (TC 9.A.10.1) family.</text>
</comment>
<keyword evidence="10" id="KW-1185">Reference proteome</keyword>